<evidence type="ECO:0000313" key="2">
    <source>
        <dbReference type="EMBL" id="SDV11903.1"/>
    </source>
</evidence>
<dbReference type="SUPFAM" id="SSF48695">
    <property type="entry name" value="Multiheme cytochromes"/>
    <property type="match status" value="1"/>
</dbReference>
<protein>
    <submittedName>
        <fullName evidence="2">Uncharacterized protein</fullName>
    </submittedName>
</protein>
<dbReference type="Proteomes" id="UP000198600">
    <property type="component" value="Chromosome I"/>
</dbReference>
<gene>
    <name evidence="2" type="ORF">SAMN05216202_5375</name>
</gene>
<proteinExistence type="predicted"/>
<feature type="signal peptide" evidence="1">
    <location>
        <begin position="1"/>
        <end position="20"/>
    </location>
</feature>
<dbReference type="RefSeq" id="WP_084379797.1">
    <property type="nucleotide sequence ID" value="NZ_LS483433.1"/>
</dbReference>
<keyword evidence="3" id="KW-1185">Reference proteome</keyword>
<dbReference type="STRING" id="46679.SAMN05216202_5375"/>
<organism evidence="2 3">
    <name type="scientific">Pseudomonas mucidolens</name>
    <dbReference type="NCBI Taxonomy" id="46679"/>
    <lineage>
        <taxon>Bacteria</taxon>
        <taxon>Pseudomonadati</taxon>
        <taxon>Pseudomonadota</taxon>
        <taxon>Gammaproteobacteria</taxon>
        <taxon>Pseudomonadales</taxon>
        <taxon>Pseudomonadaceae</taxon>
        <taxon>Pseudomonas</taxon>
    </lineage>
</organism>
<evidence type="ECO:0000313" key="3">
    <source>
        <dbReference type="Proteomes" id="UP000198600"/>
    </source>
</evidence>
<dbReference type="AlphaFoldDB" id="A0A1H2P2J0"/>
<name>A0A1H2P2J0_9PSED</name>
<keyword evidence="1" id="KW-0732">Signal</keyword>
<feature type="chain" id="PRO_5030027828" evidence="1">
    <location>
        <begin position="21"/>
        <end position="205"/>
    </location>
</feature>
<evidence type="ECO:0000256" key="1">
    <source>
        <dbReference type="SAM" id="SignalP"/>
    </source>
</evidence>
<sequence>MKIGLIALLLALPISGTALADSAGSSMPPAGSVSKAEGLKAWQRIEAVVTHPRCANCHVGPNNIPMWTISGENKTRPHGMNIHAGDSRIGAETVSCVACHASSDTPNVAPHMPPHVGLPWQLAPVAFEWFEKTGAEICTQLRDPKRNGGRDAAGLVEHLHHDAKIKGFIPWAWVPGPGRSTPPGSFDTHVQDMTVWGAAGQPCPE</sequence>
<dbReference type="EMBL" id="LT629802">
    <property type="protein sequence ID" value="SDV11903.1"/>
    <property type="molecule type" value="Genomic_DNA"/>
</dbReference>
<dbReference type="OrthoDB" id="656942at2"/>
<dbReference type="InterPro" id="IPR036280">
    <property type="entry name" value="Multihaem_cyt_sf"/>
</dbReference>
<reference evidence="3" key="1">
    <citation type="submission" date="2016-10" db="EMBL/GenBank/DDBJ databases">
        <authorList>
            <person name="Varghese N."/>
            <person name="Submissions S."/>
        </authorList>
    </citation>
    <scope>NUCLEOTIDE SEQUENCE [LARGE SCALE GENOMIC DNA]</scope>
    <source>
        <strain evidence="3">LMG 2223</strain>
    </source>
</reference>
<accession>A0A1H2P2J0</accession>